<organism evidence="2">
    <name type="scientific">marine metagenome</name>
    <dbReference type="NCBI Taxonomy" id="408172"/>
    <lineage>
        <taxon>unclassified sequences</taxon>
        <taxon>metagenomes</taxon>
        <taxon>ecological metagenomes</taxon>
    </lineage>
</organism>
<protein>
    <recommendedName>
        <fullName evidence="3">Biopolymer transporter Tol</fullName>
    </recommendedName>
</protein>
<dbReference type="AlphaFoldDB" id="A0A381NWZ1"/>
<reference evidence="2" key="1">
    <citation type="submission" date="2018-05" db="EMBL/GenBank/DDBJ databases">
        <authorList>
            <person name="Lanie J.A."/>
            <person name="Ng W.-L."/>
            <person name="Kazmierczak K.M."/>
            <person name="Andrzejewski T.M."/>
            <person name="Davidsen T.M."/>
            <person name="Wayne K.J."/>
            <person name="Tettelin H."/>
            <person name="Glass J.I."/>
            <person name="Rusch D."/>
            <person name="Podicherti R."/>
            <person name="Tsui H.-C.T."/>
            <person name="Winkler M.E."/>
        </authorList>
    </citation>
    <scope>NUCLEOTIDE SEQUENCE</scope>
</reference>
<gene>
    <name evidence="2" type="ORF">METZ01_LOCUS11252</name>
</gene>
<comment type="similarity">
    <text evidence="1">Belongs to the TolB family.</text>
</comment>
<dbReference type="PANTHER" id="PTHR36842:SF1">
    <property type="entry name" value="PROTEIN TOLB"/>
    <property type="match status" value="1"/>
</dbReference>
<name>A0A381NWZ1_9ZZZZ</name>
<dbReference type="SUPFAM" id="SSF82171">
    <property type="entry name" value="DPP6 N-terminal domain-like"/>
    <property type="match status" value="1"/>
</dbReference>
<evidence type="ECO:0000313" key="2">
    <source>
        <dbReference type="EMBL" id="SUZ58398.1"/>
    </source>
</evidence>
<evidence type="ECO:0008006" key="3">
    <source>
        <dbReference type="Google" id="ProtNLM"/>
    </source>
</evidence>
<dbReference type="Gene3D" id="2.120.10.30">
    <property type="entry name" value="TolB, C-terminal domain"/>
    <property type="match status" value="1"/>
</dbReference>
<dbReference type="InterPro" id="IPR011042">
    <property type="entry name" value="6-blade_b-propeller_TolB-like"/>
</dbReference>
<dbReference type="EMBL" id="UINC01000617">
    <property type="protein sequence ID" value="SUZ58398.1"/>
    <property type="molecule type" value="Genomic_DNA"/>
</dbReference>
<dbReference type="PANTHER" id="PTHR36842">
    <property type="entry name" value="PROTEIN TOLB HOMOLOG"/>
    <property type="match status" value="1"/>
</dbReference>
<accession>A0A381NWZ1</accession>
<evidence type="ECO:0000256" key="1">
    <source>
        <dbReference type="ARBA" id="ARBA00009820"/>
    </source>
</evidence>
<proteinExistence type="inferred from homology"/>
<dbReference type="Pfam" id="PF07676">
    <property type="entry name" value="PD40"/>
    <property type="match status" value="2"/>
</dbReference>
<dbReference type="InterPro" id="IPR011659">
    <property type="entry name" value="WD40"/>
</dbReference>
<sequence length="996" mass="115391">MHFRSFIFCLAIIGFFSWIFPQVAYNHPELNWKTFETNHFMIHFYDGTEHSAREGAVVAENIYPFVTDLYDYAPPVKTHIIFTDTDDIANGAAYYYDNKIIIWTMPLDFELRGSHRWLQNVITHEFTHIVSMQKAMKAGLKYPGAYLQYMGYEDEKRQDVLYGFPNTLVSYPLPGTAVPPWLAEGTAQFMYEGADYDNWDTHRDMILRDRVLHNNLLTLTEMNTFGKSGIGNESTYNSGYAICRYIAVKHGSEKLKMIMENLSHPFQYSIDNAIEKVTGLSGKELYNNYKNVLEKRYDLLTATMRENEQKGNILISDGTTNLHPVWSPNGKRFAYISNKNNDYFGQTDLFIYTIDTKEEEKISDGVKSTPAWHPDGNIIYYTKKPKYPDKTGSKYFDLFEYRFEAEEETRLTKGTRAFSPVVIPSDSSIAFIATKDGTQNLHQFDFKRNIIRKLTDFDNHKIIHSLFYDSVKEWLIFDHTDHHFRNIGYLSLKDSTYGDFLNNALWDERDMTVSASGKIVYSDDRSGIFNLYQIDKESGGQGYITNVTGGAFMPDVNANGEILYSLYENSGYKIAFLDSVNWISEENVGYSSTYFLRNKNIQPPLLEQDTSIASTYEDNFPSMFILPKIMADYGTVKPGFYFYSSEILERLTLFGAASMNQLKDLDVFFLFEFKRFFPTLFIETYYLTRNINEKNQYSVIPVDDNLKFRLVQFRGGLRFPVRGYINLELYSIWQRYRASIKETVEQTSTNPRIEAGVAYDYYRGWTSGFRLNTIAKKPRSDGIINPSNGFEYSLDMAYEDNDFIDGLNLSEAGTLTEDFNPHDLVRVTMDGKMHWEIPQTNRWTISAETNLGWLSNTEADSFFNFFGGGLVGIQGYPFYSIEGNRMALGELALRAPIFREKHYPLGWFILQNSVVGLIIQVGDAWNPGEGNFFYQFKLKRSIGFQWRFQGFSFYNFPTAIGLEIHRGLDKFEKMVGTEGFRYGNKNRWYFTLLFGF</sequence>